<reference evidence="2 3" key="1">
    <citation type="journal article" date="2018" name="Sci. Rep.">
        <title>Genomic signatures of local adaptation to the degree of environmental predictability in rotifers.</title>
        <authorList>
            <person name="Franch-Gras L."/>
            <person name="Hahn C."/>
            <person name="Garcia-Roger E.M."/>
            <person name="Carmona M.J."/>
            <person name="Serra M."/>
            <person name="Gomez A."/>
        </authorList>
    </citation>
    <scope>NUCLEOTIDE SEQUENCE [LARGE SCALE GENOMIC DNA]</scope>
    <source>
        <strain evidence="2">HYR1</strain>
    </source>
</reference>
<proteinExistence type="predicted"/>
<evidence type="ECO:0000313" key="2">
    <source>
        <dbReference type="EMBL" id="RNA26508.1"/>
    </source>
</evidence>
<sequence length="67" mass="7865">MTCSKTLGNTIDEYKSTVIDSSWERRTKLVPTKNKIYRILNISIILLFFTDWNVRQKIFSALKKIIA</sequence>
<comment type="caution">
    <text evidence="2">The sequence shown here is derived from an EMBL/GenBank/DDBJ whole genome shotgun (WGS) entry which is preliminary data.</text>
</comment>
<keyword evidence="3" id="KW-1185">Reference proteome</keyword>
<gene>
    <name evidence="2" type="ORF">BpHYR1_013197</name>
</gene>
<accession>A0A3M7RT46</accession>
<dbReference type="Proteomes" id="UP000276133">
    <property type="component" value="Unassembled WGS sequence"/>
</dbReference>
<name>A0A3M7RT46_BRAPC</name>
<feature type="transmembrane region" description="Helical" evidence="1">
    <location>
        <begin position="36"/>
        <end position="54"/>
    </location>
</feature>
<keyword evidence="1" id="KW-0472">Membrane</keyword>
<organism evidence="2 3">
    <name type="scientific">Brachionus plicatilis</name>
    <name type="common">Marine rotifer</name>
    <name type="synonym">Brachionus muelleri</name>
    <dbReference type="NCBI Taxonomy" id="10195"/>
    <lineage>
        <taxon>Eukaryota</taxon>
        <taxon>Metazoa</taxon>
        <taxon>Spiralia</taxon>
        <taxon>Gnathifera</taxon>
        <taxon>Rotifera</taxon>
        <taxon>Eurotatoria</taxon>
        <taxon>Monogononta</taxon>
        <taxon>Pseudotrocha</taxon>
        <taxon>Ploima</taxon>
        <taxon>Brachionidae</taxon>
        <taxon>Brachionus</taxon>
    </lineage>
</organism>
<protein>
    <submittedName>
        <fullName evidence="2">Uncharacterized protein</fullName>
    </submittedName>
</protein>
<evidence type="ECO:0000256" key="1">
    <source>
        <dbReference type="SAM" id="Phobius"/>
    </source>
</evidence>
<evidence type="ECO:0000313" key="3">
    <source>
        <dbReference type="Proteomes" id="UP000276133"/>
    </source>
</evidence>
<keyword evidence="1" id="KW-0812">Transmembrane</keyword>
<keyword evidence="1" id="KW-1133">Transmembrane helix</keyword>
<dbReference type="EMBL" id="REGN01002732">
    <property type="protein sequence ID" value="RNA26508.1"/>
    <property type="molecule type" value="Genomic_DNA"/>
</dbReference>
<dbReference type="AlphaFoldDB" id="A0A3M7RT46"/>